<dbReference type="AlphaFoldDB" id="A0AAD9VKB1"/>
<reference evidence="2" key="2">
    <citation type="journal article" date="2023" name="Commun. Biol.">
        <title>Intrasexual cuticular hydrocarbon dimorphism in a wasp sheds light on hydrocarbon biosynthesis genes in Hymenoptera.</title>
        <authorList>
            <person name="Moris V.C."/>
            <person name="Podsiadlowski L."/>
            <person name="Martin S."/>
            <person name="Oeyen J.P."/>
            <person name="Donath A."/>
            <person name="Petersen M."/>
            <person name="Wilbrandt J."/>
            <person name="Misof B."/>
            <person name="Liedtke D."/>
            <person name="Thamm M."/>
            <person name="Scheiner R."/>
            <person name="Schmitt T."/>
            <person name="Niehuis O."/>
        </authorList>
    </citation>
    <scope>NUCLEOTIDE SEQUENCE</scope>
    <source>
        <strain evidence="2">GBR_01_08_01A</strain>
    </source>
</reference>
<feature type="transmembrane region" description="Helical" evidence="1">
    <location>
        <begin position="67"/>
        <end position="87"/>
    </location>
</feature>
<sequence>MLPYHDDEKPNASGDRLFAGRFRASRRRSQHCSIEMHLSHACQYAIRLSLNQAAGSSTIRKSVQERCTMTSAVFLATIGLSLSMFSVRQMQACTQARRRHH</sequence>
<accession>A0AAD9VKB1</accession>
<comment type="caution">
    <text evidence="2">The sequence shown here is derived from an EMBL/GenBank/DDBJ whole genome shotgun (WGS) entry which is preliminary data.</text>
</comment>
<reference evidence="2" key="1">
    <citation type="submission" date="2021-08" db="EMBL/GenBank/DDBJ databases">
        <authorList>
            <person name="Misof B."/>
            <person name="Oliver O."/>
            <person name="Podsiadlowski L."/>
            <person name="Donath A."/>
            <person name="Peters R."/>
            <person name="Mayer C."/>
            <person name="Rust J."/>
            <person name="Gunkel S."/>
            <person name="Lesny P."/>
            <person name="Martin S."/>
            <person name="Oeyen J.P."/>
            <person name="Petersen M."/>
            <person name="Panagiotis P."/>
            <person name="Wilbrandt J."/>
            <person name="Tanja T."/>
        </authorList>
    </citation>
    <scope>NUCLEOTIDE SEQUENCE</scope>
    <source>
        <strain evidence="2">GBR_01_08_01A</strain>
        <tissue evidence="2">Thorax + abdomen</tissue>
    </source>
</reference>
<evidence type="ECO:0000313" key="2">
    <source>
        <dbReference type="EMBL" id="KAK2576872.1"/>
    </source>
</evidence>
<dbReference type="Proteomes" id="UP001258017">
    <property type="component" value="Unassembled WGS sequence"/>
</dbReference>
<gene>
    <name evidence="2" type="ORF">KPH14_005499</name>
</gene>
<keyword evidence="1" id="KW-0472">Membrane</keyword>
<evidence type="ECO:0000256" key="1">
    <source>
        <dbReference type="SAM" id="Phobius"/>
    </source>
</evidence>
<keyword evidence="1" id="KW-1133">Transmembrane helix</keyword>
<protein>
    <submittedName>
        <fullName evidence="2">Uncharacterized protein</fullName>
    </submittedName>
</protein>
<organism evidence="2 3">
    <name type="scientific">Odynerus spinipes</name>
    <dbReference type="NCBI Taxonomy" id="1348599"/>
    <lineage>
        <taxon>Eukaryota</taxon>
        <taxon>Metazoa</taxon>
        <taxon>Ecdysozoa</taxon>
        <taxon>Arthropoda</taxon>
        <taxon>Hexapoda</taxon>
        <taxon>Insecta</taxon>
        <taxon>Pterygota</taxon>
        <taxon>Neoptera</taxon>
        <taxon>Endopterygota</taxon>
        <taxon>Hymenoptera</taxon>
        <taxon>Apocrita</taxon>
        <taxon>Aculeata</taxon>
        <taxon>Vespoidea</taxon>
        <taxon>Vespidae</taxon>
        <taxon>Eumeninae</taxon>
        <taxon>Odynerus</taxon>
    </lineage>
</organism>
<evidence type="ECO:0000313" key="3">
    <source>
        <dbReference type="Proteomes" id="UP001258017"/>
    </source>
</evidence>
<dbReference type="EMBL" id="JAIFRP010004405">
    <property type="protein sequence ID" value="KAK2576872.1"/>
    <property type="molecule type" value="Genomic_DNA"/>
</dbReference>
<keyword evidence="3" id="KW-1185">Reference proteome</keyword>
<keyword evidence="1" id="KW-0812">Transmembrane</keyword>
<proteinExistence type="predicted"/>
<name>A0AAD9VKB1_9HYME</name>